<sequence length="135" mass="16000">MDEYHLIKQFSKPREGEFVPVTFIEFKRKLVGWSPELKRSVYIENEEEKAKLKRVREINLMIVINHLSGKLSSIELNDEEKAQFDEVYSSFLKKGGQLMYTRKKICAKIIAFFELKELEEKVRDIPEKNLLSDML</sequence>
<proteinExistence type="predicted"/>
<organism evidence="1 2">
    <name type="scientific">Candidatus Methanoperedens nitratireducens</name>
    <dbReference type="NCBI Taxonomy" id="1392998"/>
    <lineage>
        <taxon>Archaea</taxon>
        <taxon>Methanobacteriati</taxon>
        <taxon>Methanobacteriota</taxon>
        <taxon>Stenosarchaea group</taxon>
        <taxon>Methanomicrobia</taxon>
        <taxon>Methanosarcinales</taxon>
        <taxon>ANME-2 cluster</taxon>
        <taxon>Candidatus Methanoperedentaceae</taxon>
        <taxon>Candidatus Methanoperedens</taxon>
    </lineage>
</organism>
<dbReference type="EMBL" id="LKCM01000015">
    <property type="protein sequence ID" value="KPQ45240.1"/>
    <property type="molecule type" value="Genomic_DNA"/>
</dbReference>
<reference evidence="1 2" key="1">
    <citation type="submission" date="2015-09" db="EMBL/GenBank/DDBJ databases">
        <title>A metagenomics-based metabolic model of nitrate-dependent anaerobic oxidation of methane by Methanoperedens-like archaea.</title>
        <authorList>
            <person name="Arshad A."/>
            <person name="Speth D.R."/>
            <person name="De Graaf R.M."/>
            <person name="Op Den Camp H.J."/>
            <person name="Jetten M.S."/>
            <person name="Welte C.U."/>
        </authorList>
    </citation>
    <scope>NUCLEOTIDE SEQUENCE [LARGE SCALE GENOMIC DNA]</scope>
</reference>
<protein>
    <submittedName>
        <fullName evidence="1">Uncharacterized protein</fullName>
    </submittedName>
</protein>
<comment type="caution">
    <text evidence="1">The sequence shown here is derived from an EMBL/GenBank/DDBJ whole genome shotgun (WGS) entry which is preliminary data.</text>
</comment>
<gene>
    <name evidence="1" type="ORF">MPEBLZ_00121</name>
</gene>
<evidence type="ECO:0000313" key="2">
    <source>
        <dbReference type="Proteomes" id="UP000050360"/>
    </source>
</evidence>
<accession>A0A0P8AE66</accession>
<evidence type="ECO:0000313" key="1">
    <source>
        <dbReference type="EMBL" id="KPQ45240.1"/>
    </source>
</evidence>
<dbReference type="AlphaFoldDB" id="A0A0P8AE66"/>
<name>A0A0P8AE66_9EURY</name>
<dbReference type="Proteomes" id="UP000050360">
    <property type="component" value="Unassembled WGS sequence"/>
</dbReference>